<evidence type="ECO:0000313" key="2">
    <source>
        <dbReference type="Proteomes" id="UP000016183"/>
    </source>
</evidence>
<gene>
    <name evidence="1" type="ORF">HMPREF9733_00150</name>
</gene>
<name>M2C2Q2_TREDN</name>
<reference evidence="1 2" key="1">
    <citation type="submission" date="2012-01" db="EMBL/GenBank/DDBJ databases">
        <title>The Genome Sequence of Treponema denticola SP33.</title>
        <authorList>
            <consortium name="The Broad Institute Genome Sequencing Platform"/>
            <person name="Earl A."/>
            <person name="Ward D."/>
            <person name="Feldgarden M."/>
            <person name="Gevers D."/>
            <person name="Blanton J.M."/>
            <person name="Fenno C.J."/>
            <person name="Baranova O.V."/>
            <person name="Mathney J."/>
            <person name="Dewhirst F.E."/>
            <person name="Izard J."/>
            <person name="Young S.K."/>
            <person name="Zeng Q."/>
            <person name="Gargeya S."/>
            <person name="Fitzgerald M."/>
            <person name="Haas B."/>
            <person name="Abouelleil A."/>
            <person name="Alvarado L."/>
            <person name="Arachchi H.M."/>
            <person name="Berlin A."/>
            <person name="Chapman S.B."/>
            <person name="Gearin G."/>
            <person name="Goldberg J."/>
            <person name="Griggs A."/>
            <person name="Gujja S."/>
            <person name="Hansen M."/>
            <person name="Heiman D."/>
            <person name="Howarth C."/>
            <person name="Larimer J."/>
            <person name="Lui A."/>
            <person name="MacDonald P.J.P."/>
            <person name="McCowen C."/>
            <person name="Montmayeur A."/>
            <person name="Murphy C."/>
            <person name="Neiman D."/>
            <person name="Pearson M."/>
            <person name="Priest M."/>
            <person name="Roberts A."/>
            <person name="Saif S."/>
            <person name="Shea T."/>
            <person name="Sisk P."/>
            <person name="Stolte C."/>
            <person name="Sykes S."/>
            <person name="Wortman J."/>
            <person name="Nusbaum C."/>
            <person name="Birren B."/>
        </authorList>
    </citation>
    <scope>NUCLEOTIDE SEQUENCE [LARGE SCALE GENOMIC DNA]</scope>
    <source>
        <strain evidence="1 2">SP33</strain>
    </source>
</reference>
<accession>M2C2Q2</accession>
<sequence length="53" mass="6496">MTRKKIVFCVLCLYCLFTFLTCKKEEKPKTIHELQKLDLSQKEKDEDYEFFWG</sequence>
<dbReference type="Proteomes" id="UP000016183">
    <property type="component" value="Unassembled WGS sequence"/>
</dbReference>
<feature type="non-terminal residue" evidence="1">
    <location>
        <position position="53"/>
    </location>
</feature>
<dbReference type="EMBL" id="AGDZ01000004">
    <property type="protein sequence ID" value="EMB27953.1"/>
    <property type="molecule type" value="Genomic_DNA"/>
</dbReference>
<proteinExistence type="predicted"/>
<protein>
    <submittedName>
        <fullName evidence="1">Uncharacterized protein</fullName>
    </submittedName>
</protein>
<comment type="caution">
    <text evidence="1">The sequence shown here is derived from an EMBL/GenBank/DDBJ whole genome shotgun (WGS) entry which is preliminary data.</text>
</comment>
<dbReference type="AlphaFoldDB" id="M2C2Q2"/>
<organism evidence="1 2">
    <name type="scientific">Treponema denticola SP33</name>
    <dbReference type="NCBI Taxonomy" id="999437"/>
    <lineage>
        <taxon>Bacteria</taxon>
        <taxon>Pseudomonadati</taxon>
        <taxon>Spirochaetota</taxon>
        <taxon>Spirochaetia</taxon>
        <taxon>Spirochaetales</taxon>
        <taxon>Treponemataceae</taxon>
        <taxon>Treponema</taxon>
    </lineage>
</organism>
<evidence type="ECO:0000313" key="1">
    <source>
        <dbReference type="EMBL" id="EMB27953.1"/>
    </source>
</evidence>
<dbReference type="HOGENOM" id="CLU_3092448_0_0_12"/>